<proteinExistence type="predicted"/>
<gene>
    <name evidence="1" type="ORF">GCM10011379_26890</name>
</gene>
<accession>A0A917MWL3</accession>
<keyword evidence="2" id="KW-1185">Reference proteome</keyword>
<sequence>MLKTITVRIHSGKGTPVKQYYTGGIDELYYMNLGKVNCNGIKIINVYLSDSDSYRKVLPAILEQDCKFDLLLYDQLKDNPFQWKKEVLMAIHSTLLKLCDEFNWDAKPFEAAYEKCMEQQLELKWFFKNRLFLSPDKQHYIGFYHWVDVGAYKVYEVLYDKKKSEIARRLCFQDEVSVFKVSKVLWEEDSCFFTYQFNGPEKLFKTYVADIIENKPLELNKPTSAFF</sequence>
<comment type="caution">
    <text evidence="1">The sequence shown here is derived from an EMBL/GenBank/DDBJ whole genome shotgun (WGS) entry which is preliminary data.</text>
</comment>
<protein>
    <submittedName>
        <fullName evidence="1">Uncharacterized protein</fullName>
    </submittedName>
</protein>
<dbReference type="RefSeq" id="WP_188953045.1">
    <property type="nucleotide sequence ID" value="NZ_BMIB01000003.1"/>
</dbReference>
<reference evidence="1" key="2">
    <citation type="submission" date="2020-09" db="EMBL/GenBank/DDBJ databases">
        <authorList>
            <person name="Sun Q."/>
            <person name="Zhou Y."/>
        </authorList>
    </citation>
    <scope>NUCLEOTIDE SEQUENCE</scope>
    <source>
        <strain evidence="1">CGMCC 1.15290</strain>
    </source>
</reference>
<dbReference type="Proteomes" id="UP000627292">
    <property type="component" value="Unassembled WGS sequence"/>
</dbReference>
<name>A0A917MWL3_9BACT</name>
<dbReference type="EMBL" id="BMIB01000003">
    <property type="protein sequence ID" value="GGH69512.1"/>
    <property type="molecule type" value="Genomic_DNA"/>
</dbReference>
<evidence type="ECO:0000313" key="2">
    <source>
        <dbReference type="Proteomes" id="UP000627292"/>
    </source>
</evidence>
<evidence type="ECO:0000313" key="1">
    <source>
        <dbReference type="EMBL" id="GGH69512.1"/>
    </source>
</evidence>
<dbReference type="AlphaFoldDB" id="A0A917MWL3"/>
<reference evidence="1" key="1">
    <citation type="journal article" date="2014" name="Int. J. Syst. Evol. Microbiol.">
        <title>Complete genome sequence of Corynebacterium casei LMG S-19264T (=DSM 44701T), isolated from a smear-ripened cheese.</title>
        <authorList>
            <consortium name="US DOE Joint Genome Institute (JGI-PGF)"/>
            <person name="Walter F."/>
            <person name="Albersmeier A."/>
            <person name="Kalinowski J."/>
            <person name="Ruckert C."/>
        </authorList>
    </citation>
    <scope>NUCLEOTIDE SEQUENCE</scope>
    <source>
        <strain evidence="1">CGMCC 1.15290</strain>
    </source>
</reference>
<organism evidence="1 2">
    <name type="scientific">Filimonas zeae</name>
    <dbReference type="NCBI Taxonomy" id="1737353"/>
    <lineage>
        <taxon>Bacteria</taxon>
        <taxon>Pseudomonadati</taxon>
        <taxon>Bacteroidota</taxon>
        <taxon>Chitinophagia</taxon>
        <taxon>Chitinophagales</taxon>
        <taxon>Chitinophagaceae</taxon>
        <taxon>Filimonas</taxon>
    </lineage>
</organism>